<proteinExistence type="predicted"/>
<dbReference type="GeneID" id="63836474"/>
<evidence type="ECO:0008006" key="3">
    <source>
        <dbReference type="Google" id="ProtNLM"/>
    </source>
</evidence>
<dbReference type="AlphaFoldDB" id="A0A9P4YB83"/>
<dbReference type="EMBL" id="MU032344">
    <property type="protein sequence ID" value="KAF3769856.1"/>
    <property type="molecule type" value="Genomic_DNA"/>
</dbReference>
<gene>
    <name evidence="1" type="ORF">M406DRAFT_320080</name>
</gene>
<dbReference type="RefSeq" id="XP_040780817.1">
    <property type="nucleotide sequence ID" value="XM_040919345.1"/>
</dbReference>
<evidence type="ECO:0000313" key="2">
    <source>
        <dbReference type="Proteomes" id="UP000803844"/>
    </source>
</evidence>
<keyword evidence="2" id="KW-1185">Reference proteome</keyword>
<dbReference type="Proteomes" id="UP000803844">
    <property type="component" value="Unassembled WGS sequence"/>
</dbReference>
<dbReference type="OrthoDB" id="5222339at2759"/>
<reference evidence="1" key="1">
    <citation type="journal article" date="2020" name="Phytopathology">
        <title>Genome sequence of the chestnut blight fungus Cryphonectria parasitica EP155: A fundamental resource for an archetypical invasive plant pathogen.</title>
        <authorList>
            <person name="Crouch J.A."/>
            <person name="Dawe A."/>
            <person name="Aerts A."/>
            <person name="Barry K."/>
            <person name="Churchill A.C.L."/>
            <person name="Grimwood J."/>
            <person name="Hillman B."/>
            <person name="Milgroom M.G."/>
            <person name="Pangilinan J."/>
            <person name="Smith M."/>
            <person name="Salamov A."/>
            <person name="Schmutz J."/>
            <person name="Yadav J."/>
            <person name="Grigoriev I.V."/>
            <person name="Nuss D."/>
        </authorList>
    </citation>
    <scope>NUCLEOTIDE SEQUENCE</scope>
    <source>
        <strain evidence="1">EP155</strain>
    </source>
</reference>
<organism evidence="1 2">
    <name type="scientific">Cryphonectria parasitica (strain ATCC 38755 / EP155)</name>
    <dbReference type="NCBI Taxonomy" id="660469"/>
    <lineage>
        <taxon>Eukaryota</taxon>
        <taxon>Fungi</taxon>
        <taxon>Dikarya</taxon>
        <taxon>Ascomycota</taxon>
        <taxon>Pezizomycotina</taxon>
        <taxon>Sordariomycetes</taxon>
        <taxon>Sordariomycetidae</taxon>
        <taxon>Diaporthales</taxon>
        <taxon>Cryphonectriaceae</taxon>
        <taxon>Cryphonectria-Endothia species complex</taxon>
        <taxon>Cryphonectria</taxon>
    </lineage>
</organism>
<comment type="caution">
    <text evidence="1">The sequence shown here is derived from an EMBL/GenBank/DDBJ whole genome shotgun (WGS) entry which is preliminary data.</text>
</comment>
<protein>
    <recommendedName>
        <fullName evidence="3">DRBM domain-containing protein</fullName>
    </recommendedName>
</protein>
<name>A0A9P4YB83_CRYP1</name>
<dbReference type="Gene3D" id="3.30.160.20">
    <property type="match status" value="1"/>
</dbReference>
<accession>A0A9P4YB83</accession>
<feature type="non-terminal residue" evidence="1">
    <location>
        <position position="139"/>
    </location>
</feature>
<evidence type="ECO:0000313" key="1">
    <source>
        <dbReference type="EMBL" id="KAF3769856.1"/>
    </source>
</evidence>
<sequence>MTSNNVFPSAVYQEVKAWIARQEEFEATHNKPAPLTPAQRRALETLRPVPLAALPDNLNFIGMLNEFSQTDSWMGKIHYTSGGSPEMWTCTVSMGQAFVHGSEVIKSFPAPKYGAGKDGQIPTFSSKKAAKSHAAQSAV</sequence>